<gene>
    <name evidence="2" type="ORF">S06H3_13882</name>
</gene>
<reference evidence="2" key="1">
    <citation type="journal article" date="2014" name="Front. Microbiol.">
        <title>High frequency of phylogenetically diverse reductive dehalogenase-homologous genes in deep subseafloor sedimentary metagenomes.</title>
        <authorList>
            <person name="Kawai M."/>
            <person name="Futagami T."/>
            <person name="Toyoda A."/>
            <person name="Takaki Y."/>
            <person name="Nishi S."/>
            <person name="Hori S."/>
            <person name="Arai W."/>
            <person name="Tsubouchi T."/>
            <person name="Morono Y."/>
            <person name="Uchiyama I."/>
            <person name="Ito T."/>
            <person name="Fujiyama A."/>
            <person name="Inagaki F."/>
            <person name="Takami H."/>
        </authorList>
    </citation>
    <scope>NUCLEOTIDE SEQUENCE</scope>
    <source>
        <strain evidence="2">Expedition CK06-06</strain>
    </source>
</reference>
<dbReference type="Gene3D" id="3.40.50.11440">
    <property type="match status" value="1"/>
</dbReference>
<dbReference type="Pfam" id="PF09861">
    <property type="entry name" value="Lar_N"/>
    <property type="match status" value="1"/>
</dbReference>
<protein>
    <recommendedName>
        <fullName evidence="1">LarA-like N-terminal domain-containing protein</fullName>
    </recommendedName>
</protein>
<organism evidence="2">
    <name type="scientific">marine sediment metagenome</name>
    <dbReference type="NCBI Taxonomy" id="412755"/>
    <lineage>
        <taxon>unclassified sequences</taxon>
        <taxon>metagenomes</taxon>
        <taxon>ecological metagenomes</taxon>
    </lineage>
</organism>
<evidence type="ECO:0000313" key="2">
    <source>
        <dbReference type="EMBL" id="GAI16835.1"/>
    </source>
</evidence>
<sequence>IFSQIDRISLSSRIKEGESVAIGCSSRGIANYAGIVKATVKKLQELGLKPFLFPAMGSHGSASSEGQKKVLEHYGVTEKAMGVPIKSSLDVVQIGETEDGIPVCIDKLANNADHIVLINRIKMHTDFEADIESGLMKMMVIGLGKKTGATRYHQAIMKHGYYRTILTIAHAVMESGKILFGVGIVENGLSQTAQIGVLPPETLEEEEKKLLKTAKRLFARLPFEDVDVLIIDEMGKDISGTGFDSKVVGRIYMPLLAEEPTSPRIKRIVVCDLTEKTEGNADGVGLADFVTQRLVDKIDLHALYVNAIAGAEPEHAKIPLTLKNDRDAIQVAIDSIGLIPTEQLKIMRIKNTASLSEVMLSDAYKSELSERDDLELITESKPMTFDSNGNLTAF</sequence>
<feature type="domain" description="LarA-like N-terminal" evidence="1">
    <location>
        <begin position="6"/>
        <end position="159"/>
    </location>
</feature>
<evidence type="ECO:0000259" key="1">
    <source>
        <dbReference type="Pfam" id="PF09861"/>
    </source>
</evidence>
<feature type="non-terminal residue" evidence="2">
    <location>
        <position position="1"/>
    </location>
</feature>
<comment type="caution">
    <text evidence="2">The sequence shown here is derived from an EMBL/GenBank/DDBJ whole genome shotgun (WGS) entry which is preliminary data.</text>
</comment>
<proteinExistence type="predicted"/>
<dbReference type="GO" id="GO:0050043">
    <property type="term" value="F:lactate racemase activity"/>
    <property type="evidence" value="ECO:0007669"/>
    <property type="project" value="InterPro"/>
</dbReference>
<name>X1MQ68_9ZZZZ</name>
<dbReference type="EMBL" id="BARV01006777">
    <property type="protein sequence ID" value="GAI16835.1"/>
    <property type="molecule type" value="Genomic_DNA"/>
</dbReference>
<dbReference type="InterPro" id="IPR018657">
    <property type="entry name" value="LarA-like_N"/>
</dbReference>
<accession>X1MQ68</accession>
<dbReference type="AlphaFoldDB" id="X1MQ68"/>